<dbReference type="InterPro" id="IPR014153">
    <property type="entry name" value="Ds_break_AddB"/>
</dbReference>
<organism evidence="3 4">
    <name type="scientific">Brevundimonas variabilis</name>
    <dbReference type="NCBI Taxonomy" id="74312"/>
    <lineage>
        <taxon>Bacteria</taxon>
        <taxon>Pseudomonadati</taxon>
        <taxon>Pseudomonadota</taxon>
        <taxon>Alphaproteobacteria</taxon>
        <taxon>Caulobacterales</taxon>
        <taxon>Caulobacteraceae</taxon>
        <taxon>Brevundimonas</taxon>
    </lineage>
</organism>
<dbReference type="SUPFAM" id="SSF52540">
    <property type="entry name" value="P-loop containing nucleoside triphosphate hydrolases"/>
    <property type="match status" value="1"/>
</dbReference>
<evidence type="ECO:0000259" key="2">
    <source>
        <dbReference type="Pfam" id="PF12705"/>
    </source>
</evidence>
<protein>
    <submittedName>
        <fullName evidence="3">ATP-dependent helicase/nuclease subunit B</fullName>
        <ecNumber evidence="3">3.1.-.-</ecNumber>
        <ecNumber evidence="3">3.6.4.12</ecNumber>
    </submittedName>
</protein>
<keyword evidence="4" id="KW-1185">Reference proteome</keyword>
<keyword evidence="3" id="KW-0067">ATP-binding</keyword>
<evidence type="ECO:0000313" key="3">
    <source>
        <dbReference type="EMBL" id="MBB5746731.1"/>
    </source>
</evidence>
<dbReference type="Pfam" id="PF12705">
    <property type="entry name" value="PDDEXK_1"/>
    <property type="match status" value="1"/>
</dbReference>
<sequence>MSFDPFHPDGPRWFAIPAHRPFLDDLAAGVLAWLGDAPPEALSDATILLPNRRAARAFTSALTRLSGDRPVLLPQVRPLGDLEEDEPPFSPGDLGLDLPPAIAPLTRRFEMARMIVEDFEPGMRPLRALEMADALGGFLDSCQLEEIEDPGRVVDLVEGDLAIHWQESARFLGLAVEAWPRRLAAMGLVDPAWRRASLLRLLATRWSENPPKGPVIAAGSTGSAPAAADVLAAVARAPQGCVVLPGLDRDLADSVWALLKDEEQHPQNALWRLLHRHEVSREAVRPWHQPPTTAEDQARGLARQRLLNEALRPARATSDWRKEIARIREIAAPLTSVDPIALGLVGLSVVSLGAEEDAAATLALMMRETLETPGKTCALVTPDLALGRRVAARLERWGITADSSSGTPLSRMPAGGFLDLAARWIADPLNPQTLLALIKSPLTYFDLDGANTAEAVATLEEHALRGPAPRTSGDLLKRLDKAGEPRRGGKPLPEWRAARLAGARALAERLEALSEAAQAPFVDGHAPLDEAARTLTRLVEALAGQDVWAGPDGEAAAALMSGLIAGGASLGGITRRDFADLVHNLLTEETVRTGGATHPRLRILGAIEARLVRADRMILAGLEEGVWPNAAPVDPFLSRPMRGVLGLPPPERRLGQTAQDFVQAACGEEAILVHSERRGGQPAVRSRWLWRLEMLTRGANTEATRVDLNRPVEMTELARSLDAPPPGPPRYARRPAPRPPVGRRPRSLYVTRIERWVRDPYALYAQWVLGLEPMERPGASTQALERGNAIHKAVERLTLAFPRDLPPDHAEQLEAAMIAELTERGFDDAAMAREAPLARNAAVWLTGIEAQRRARGVDLMVEQQGQLTIETPGGPFTLKAYADRIERGADGGAVLDFKTGQTPKRKEVLAGFAPQLTLTAAILAAGGFPEAGPIMANELTYLKVVGRRVPGEVVTVSDPTKAAPDPATAAEMAELALEGLRSRIAQFDNEETPYVSWVAPQFMGSFGGNYDHLARVWEWHVIGEGEAET</sequence>
<dbReference type="Proteomes" id="UP000545037">
    <property type="component" value="Unassembled WGS sequence"/>
</dbReference>
<dbReference type="NCBIfam" id="TIGR02786">
    <property type="entry name" value="addB_alphas"/>
    <property type="match status" value="1"/>
</dbReference>
<dbReference type="InterPro" id="IPR038726">
    <property type="entry name" value="PDDEXK_AddAB-type"/>
</dbReference>
<keyword evidence="3" id="KW-0378">Hydrolase</keyword>
<dbReference type="EC" id="3.1.-.-" evidence="3"/>
<reference evidence="3 4" key="1">
    <citation type="submission" date="2020-08" db="EMBL/GenBank/DDBJ databases">
        <title>Genomic Encyclopedia of Type Strains, Phase IV (KMG-IV): sequencing the most valuable type-strain genomes for metagenomic binning, comparative biology and taxonomic classification.</title>
        <authorList>
            <person name="Goeker M."/>
        </authorList>
    </citation>
    <scope>NUCLEOTIDE SEQUENCE [LARGE SCALE GENOMIC DNA]</scope>
    <source>
        <strain evidence="3 4">DSM 4737</strain>
    </source>
</reference>
<keyword evidence="3" id="KW-0347">Helicase</keyword>
<dbReference type="EC" id="3.6.4.12" evidence="3"/>
<feature type="domain" description="PD-(D/E)XK endonuclease-like" evidence="2">
    <location>
        <begin position="750"/>
        <end position="993"/>
    </location>
</feature>
<proteinExistence type="predicted"/>
<name>A0A7W9CJK2_9CAUL</name>
<accession>A0A7W9CJK2</accession>
<feature type="region of interest" description="Disordered" evidence="1">
    <location>
        <begin position="717"/>
        <end position="744"/>
    </location>
</feature>
<evidence type="ECO:0000256" key="1">
    <source>
        <dbReference type="SAM" id="MobiDB-lite"/>
    </source>
</evidence>
<dbReference type="GO" id="GO:0003678">
    <property type="term" value="F:DNA helicase activity"/>
    <property type="evidence" value="ECO:0007669"/>
    <property type="project" value="UniProtKB-EC"/>
</dbReference>
<feature type="compositionally biased region" description="Basic residues" evidence="1">
    <location>
        <begin position="731"/>
        <end position="744"/>
    </location>
</feature>
<gene>
    <name evidence="3" type="ORF">GGR13_002338</name>
</gene>
<evidence type="ECO:0000313" key="4">
    <source>
        <dbReference type="Proteomes" id="UP000545037"/>
    </source>
</evidence>
<dbReference type="RefSeq" id="WP_183213709.1">
    <property type="nucleotide sequence ID" value="NZ_JACHOR010000004.1"/>
</dbReference>
<dbReference type="GO" id="GO:0016787">
    <property type="term" value="F:hydrolase activity"/>
    <property type="evidence" value="ECO:0007669"/>
    <property type="project" value="UniProtKB-KW"/>
</dbReference>
<dbReference type="EMBL" id="JACHOR010000004">
    <property type="protein sequence ID" value="MBB5746731.1"/>
    <property type="molecule type" value="Genomic_DNA"/>
</dbReference>
<dbReference type="AlphaFoldDB" id="A0A7W9CJK2"/>
<keyword evidence="3" id="KW-0547">Nucleotide-binding</keyword>
<comment type="caution">
    <text evidence="3">The sequence shown here is derived from an EMBL/GenBank/DDBJ whole genome shotgun (WGS) entry which is preliminary data.</text>
</comment>
<dbReference type="InterPro" id="IPR027417">
    <property type="entry name" value="P-loop_NTPase"/>
</dbReference>